<dbReference type="NCBIfam" id="NF008686">
    <property type="entry name" value="PRK11705.1"/>
    <property type="match status" value="1"/>
</dbReference>
<evidence type="ECO:0000256" key="3">
    <source>
        <dbReference type="ARBA" id="ARBA00022679"/>
    </source>
</evidence>
<dbReference type="AlphaFoldDB" id="A0A4R1LZJ9"/>
<dbReference type="RefSeq" id="WP_132220368.1">
    <property type="nucleotide sequence ID" value="NZ_SMGO01000001.1"/>
</dbReference>
<evidence type="ECO:0000256" key="1">
    <source>
        <dbReference type="ARBA" id="ARBA00010815"/>
    </source>
</evidence>
<comment type="similarity">
    <text evidence="1">Belongs to the CFA/CMAS family.</text>
</comment>
<evidence type="ECO:0000256" key="4">
    <source>
        <dbReference type="ARBA" id="ARBA00022691"/>
    </source>
</evidence>
<keyword evidence="4" id="KW-0949">S-adenosyl-L-methionine</keyword>
<dbReference type="InterPro" id="IPR003333">
    <property type="entry name" value="CMAS"/>
</dbReference>
<evidence type="ECO:0000313" key="7">
    <source>
        <dbReference type="Proteomes" id="UP000294616"/>
    </source>
</evidence>
<organism evidence="6 7">
    <name type="scientific">Albibacterium bauzanense</name>
    <dbReference type="NCBI Taxonomy" id="653929"/>
    <lineage>
        <taxon>Bacteria</taxon>
        <taxon>Pseudomonadati</taxon>
        <taxon>Bacteroidota</taxon>
        <taxon>Sphingobacteriia</taxon>
        <taxon>Sphingobacteriales</taxon>
        <taxon>Sphingobacteriaceae</taxon>
        <taxon>Albibacterium</taxon>
    </lineage>
</organism>
<keyword evidence="7" id="KW-1185">Reference proteome</keyword>
<dbReference type="PIRSF" id="PIRSF003085">
    <property type="entry name" value="CMAS"/>
    <property type="match status" value="1"/>
</dbReference>
<dbReference type="EMBL" id="SMGO01000001">
    <property type="protein sequence ID" value="TCK84755.1"/>
    <property type="molecule type" value="Genomic_DNA"/>
</dbReference>
<protein>
    <submittedName>
        <fullName evidence="6">Cyclopropane-fatty-acyl-phospholipid synthase</fullName>
    </submittedName>
</protein>
<dbReference type="PANTHER" id="PTHR43667">
    <property type="entry name" value="CYCLOPROPANE-FATTY-ACYL-PHOSPHOLIPID SYNTHASE"/>
    <property type="match status" value="1"/>
</dbReference>
<dbReference type="CDD" id="cd02440">
    <property type="entry name" value="AdoMet_MTases"/>
    <property type="match status" value="1"/>
</dbReference>
<dbReference type="InterPro" id="IPR050723">
    <property type="entry name" value="CFA/CMAS"/>
</dbReference>
<keyword evidence="3" id="KW-0808">Transferase</keyword>
<dbReference type="GO" id="GO:0032259">
    <property type="term" value="P:methylation"/>
    <property type="evidence" value="ECO:0007669"/>
    <property type="project" value="UniProtKB-KW"/>
</dbReference>
<evidence type="ECO:0000256" key="2">
    <source>
        <dbReference type="ARBA" id="ARBA00022603"/>
    </source>
</evidence>
<dbReference type="Pfam" id="PF02353">
    <property type="entry name" value="CMAS"/>
    <property type="match status" value="1"/>
</dbReference>
<keyword evidence="5" id="KW-0443">Lipid metabolism</keyword>
<name>A0A4R1LZJ9_9SPHI</name>
<keyword evidence="2" id="KW-0489">Methyltransferase</keyword>
<accession>A0A4R1LZJ9</accession>
<comment type="caution">
    <text evidence="6">The sequence shown here is derived from an EMBL/GenBank/DDBJ whole genome shotgun (WGS) entry which is preliminary data.</text>
</comment>
<dbReference type="PANTHER" id="PTHR43667:SF1">
    <property type="entry name" value="CYCLOPROPANE-FATTY-ACYL-PHOSPHOLIPID SYNTHASE"/>
    <property type="match status" value="1"/>
</dbReference>
<reference evidence="6 7" key="1">
    <citation type="submission" date="2019-03" db="EMBL/GenBank/DDBJ databases">
        <title>Genomic Encyclopedia of Archaeal and Bacterial Type Strains, Phase II (KMG-II): from individual species to whole genera.</title>
        <authorList>
            <person name="Goeker M."/>
        </authorList>
    </citation>
    <scope>NUCLEOTIDE SEQUENCE [LARGE SCALE GENOMIC DNA]</scope>
    <source>
        <strain evidence="6 7">DSM 22554</strain>
    </source>
</reference>
<dbReference type="OrthoDB" id="9782855at2"/>
<evidence type="ECO:0000313" key="6">
    <source>
        <dbReference type="EMBL" id="TCK84755.1"/>
    </source>
</evidence>
<proteinExistence type="inferred from homology"/>
<dbReference type="Proteomes" id="UP000294616">
    <property type="component" value="Unassembled WGS sequence"/>
</dbReference>
<dbReference type="GO" id="GO:0008610">
    <property type="term" value="P:lipid biosynthetic process"/>
    <property type="evidence" value="ECO:0007669"/>
    <property type="project" value="InterPro"/>
</dbReference>
<dbReference type="GO" id="GO:0008168">
    <property type="term" value="F:methyltransferase activity"/>
    <property type="evidence" value="ECO:0007669"/>
    <property type="project" value="UniProtKB-KW"/>
</dbReference>
<gene>
    <name evidence="6" type="ORF">C8N28_0048</name>
</gene>
<dbReference type="SUPFAM" id="SSF53335">
    <property type="entry name" value="S-adenosyl-L-methionine-dependent methyltransferases"/>
    <property type="match status" value="1"/>
</dbReference>
<dbReference type="Gene3D" id="3.40.50.150">
    <property type="entry name" value="Vaccinia Virus protein VP39"/>
    <property type="match status" value="1"/>
</dbReference>
<sequence length="373" mass="43271">MAKSFYADFIKQLLSKAGIEINGSQPWDMSIHNDAFYERVFREGSIGLGETYMEGIWDCEQLDECMYRIISTNLADYIKWDLKKALLLIKARIFNLQSVSRSKDVAHKHYDIGNVLYEAMLDSRMIYSCAYWENASTLDKAQEAKLDLICRKLKLQPGESIVDIGCGWGGFARFAAEKYQVKVLGITISEEQAKKATSICAGLPVEIRVQDYRTLEGEFDKVVSIGMFEHVGYKNYQDYMDTVQRILKKDGLFLLHCIGGNRSAITSDPWIDKYIFPNGMIPSIFQIDQATQGKFIVEDWHNIGLHYDRTLMEWLRRFKDAWPQLKDKYDQRFYNMWVYYLSCSAASFRAKSNNVWQIVFSQPNSRIAYQSVR</sequence>
<evidence type="ECO:0000256" key="5">
    <source>
        <dbReference type="ARBA" id="ARBA00023098"/>
    </source>
</evidence>
<dbReference type="InterPro" id="IPR029063">
    <property type="entry name" value="SAM-dependent_MTases_sf"/>
</dbReference>